<proteinExistence type="predicted"/>
<name>A0A1S8TCM9_9CLOT</name>
<dbReference type="Pfam" id="PF08495">
    <property type="entry name" value="FIST"/>
    <property type="match status" value="1"/>
</dbReference>
<sequence>MYLSTLNDLKYYVDDLSIGSDERLMIYVGDGCEKEVQDMMNFLNSKNILFFGGIYSKLLVGDRSLSKGYIVNKVKPVYCSIVLPNLMRFNKELDKNENYIALVIADGLSSRFKELIDTVYDKLGNKVKYLGGGAGFYNLNHKPCIFDNDGIYVDSLYLCIINSENKIVVEHGWNILKGPFNVTEANENILSELDGENAFEKYSEILEDETGLAIYKEDFFTYAKEYPFGIMNGANSY</sequence>
<dbReference type="STRING" id="29367.CLPUN_31940"/>
<dbReference type="InterPro" id="IPR013702">
    <property type="entry name" value="FIST_domain_N"/>
</dbReference>
<dbReference type="PANTHER" id="PTHR40252:SF2">
    <property type="entry name" value="BLR0328 PROTEIN"/>
    <property type="match status" value="1"/>
</dbReference>
<reference evidence="2 3" key="1">
    <citation type="submission" date="2016-05" db="EMBL/GenBank/DDBJ databases">
        <title>Microbial solvent formation.</title>
        <authorList>
            <person name="Poehlein A."/>
            <person name="Montoya Solano J.D."/>
            <person name="Flitsch S."/>
            <person name="Krabben P."/>
            <person name="Duerre P."/>
            <person name="Daniel R."/>
        </authorList>
    </citation>
    <scope>NUCLEOTIDE SEQUENCE [LARGE SCALE GENOMIC DNA]</scope>
    <source>
        <strain evidence="2 3">DSM 2619</strain>
    </source>
</reference>
<dbReference type="AlphaFoldDB" id="A0A1S8TCM9"/>
<protein>
    <submittedName>
        <fullName evidence="2">FIST N domain protein</fullName>
    </submittedName>
</protein>
<feature type="domain" description="FIST" evidence="1">
    <location>
        <begin position="21"/>
        <end position="197"/>
    </location>
</feature>
<organism evidence="2 3">
    <name type="scientific">Clostridium puniceum</name>
    <dbReference type="NCBI Taxonomy" id="29367"/>
    <lineage>
        <taxon>Bacteria</taxon>
        <taxon>Bacillati</taxon>
        <taxon>Bacillota</taxon>
        <taxon>Clostridia</taxon>
        <taxon>Eubacteriales</taxon>
        <taxon>Clostridiaceae</taxon>
        <taxon>Clostridium</taxon>
    </lineage>
</organism>
<dbReference type="PANTHER" id="PTHR40252">
    <property type="entry name" value="BLR0328 PROTEIN"/>
    <property type="match status" value="1"/>
</dbReference>
<gene>
    <name evidence="2" type="ORF">CLPUN_31940</name>
</gene>
<dbReference type="RefSeq" id="WP_242954157.1">
    <property type="nucleotide sequence ID" value="NZ_LZZM01000184.1"/>
</dbReference>
<dbReference type="Proteomes" id="UP000190890">
    <property type="component" value="Unassembled WGS sequence"/>
</dbReference>
<evidence type="ECO:0000313" key="2">
    <source>
        <dbReference type="EMBL" id="OOM75523.1"/>
    </source>
</evidence>
<comment type="caution">
    <text evidence="2">The sequence shown here is derived from an EMBL/GenBank/DDBJ whole genome shotgun (WGS) entry which is preliminary data.</text>
</comment>
<keyword evidence="3" id="KW-1185">Reference proteome</keyword>
<evidence type="ECO:0000259" key="1">
    <source>
        <dbReference type="SMART" id="SM00897"/>
    </source>
</evidence>
<dbReference type="SMART" id="SM00897">
    <property type="entry name" value="FIST"/>
    <property type="match status" value="1"/>
</dbReference>
<accession>A0A1S8TCM9</accession>
<dbReference type="EMBL" id="LZZM01000184">
    <property type="protein sequence ID" value="OOM75523.1"/>
    <property type="molecule type" value="Genomic_DNA"/>
</dbReference>
<evidence type="ECO:0000313" key="3">
    <source>
        <dbReference type="Proteomes" id="UP000190890"/>
    </source>
</evidence>